<sequence>MFISLLIVVGIALVGHVVVSTAVDSYNGYGDNGPDFRL</sequence>
<dbReference type="EMBL" id="CAEZYG010000073">
    <property type="protein sequence ID" value="CAB4711369.1"/>
    <property type="molecule type" value="Genomic_DNA"/>
</dbReference>
<dbReference type="EMBL" id="CAFBOT010000044">
    <property type="protein sequence ID" value="CAB4985752.1"/>
    <property type="molecule type" value="Genomic_DNA"/>
</dbReference>
<dbReference type="EMBL" id="CAEZWB010000002">
    <property type="protein sequence ID" value="CAB4638941.1"/>
    <property type="molecule type" value="Genomic_DNA"/>
</dbReference>
<proteinExistence type="predicted"/>
<name>A0A6J6U266_9ZZZZ</name>
<dbReference type="AlphaFoldDB" id="A0A6J6U266"/>
<dbReference type="EMBL" id="CAEZZM010000002">
    <property type="protein sequence ID" value="CAB4752687.1"/>
    <property type="molecule type" value="Genomic_DNA"/>
</dbReference>
<evidence type="ECO:0000313" key="2">
    <source>
        <dbReference type="EMBL" id="CAB4646899.1"/>
    </source>
</evidence>
<evidence type="ECO:0000313" key="3">
    <source>
        <dbReference type="EMBL" id="CAB4711369.1"/>
    </source>
</evidence>
<dbReference type="EMBL" id="CAEZWH010000028">
    <property type="protein sequence ID" value="CAB4646899.1"/>
    <property type="molecule type" value="Genomic_DNA"/>
</dbReference>
<evidence type="ECO:0000313" key="4">
    <source>
        <dbReference type="EMBL" id="CAB4752687.1"/>
    </source>
</evidence>
<reference evidence="4" key="1">
    <citation type="submission" date="2020-05" db="EMBL/GenBank/DDBJ databases">
        <authorList>
            <person name="Chiriac C."/>
            <person name="Salcher M."/>
            <person name="Ghai R."/>
            <person name="Kavagutti S V."/>
        </authorList>
    </citation>
    <scope>NUCLEOTIDE SEQUENCE</scope>
</reference>
<organism evidence="4">
    <name type="scientific">freshwater metagenome</name>
    <dbReference type="NCBI Taxonomy" id="449393"/>
    <lineage>
        <taxon>unclassified sequences</taxon>
        <taxon>metagenomes</taxon>
        <taxon>ecological metagenomes</taxon>
    </lineage>
</organism>
<gene>
    <name evidence="1" type="ORF">UFOPK2166_00034</name>
    <name evidence="2" type="ORF">UFOPK2195_00257</name>
    <name evidence="3" type="ORF">UFOPK2657_00531</name>
    <name evidence="4" type="ORF">UFOPK2872_00047</name>
    <name evidence="5" type="ORF">UFOPK4000_00388</name>
</gene>
<accession>A0A6J6U266</accession>
<evidence type="ECO:0000313" key="5">
    <source>
        <dbReference type="EMBL" id="CAB4985752.1"/>
    </source>
</evidence>
<protein>
    <submittedName>
        <fullName evidence="4">Unannotated protein</fullName>
    </submittedName>
</protein>
<evidence type="ECO:0000313" key="1">
    <source>
        <dbReference type="EMBL" id="CAB4638941.1"/>
    </source>
</evidence>